<evidence type="ECO:0000313" key="2">
    <source>
        <dbReference type="Proteomes" id="UP000011680"/>
    </source>
</evidence>
<dbReference type="Proteomes" id="UP000011680">
    <property type="component" value="Unassembled WGS sequence"/>
</dbReference>
<dbReference type="AlphaFoldDB" id="M0NHC5"/>
<organism evidence="1 2">
    <name type="scientific">Halococcus thailandensis JCM 13552</name>
    <dbReference type="NCBI Taxonomy" id="1227457"/>
    <lineage>
        <taxon>Archaea</taxon>
        <taxon>Methanobacteriati</taxon>
        <taxon>Methanobacteriota</taxon>
        <taxon>Stenosarchaea group</taxon>
        <taxon>Halobacteria</taxon>
        <taxon>Halobacteriales</taxon>
        <taxon>Halococcaceae</taxon>
        <taxon>Halococcus</taxon>
    </lineage>
</organism>
<sequence length="79" mass="8031">MLAGKGALVVLGVGKERALLTAVAPLHTLAVVDSETAGFGLVNSGVALAVIDVRAEGFQICLDAFLRWLNSVGVAVLAD</sequence>
<protein>
    <submittedName>
        <fullName evidence="1">Uncharacterized protein</fullName>
    </submittedName>
</protein>
<accession>M0NHC5</accession>
<keyword evidence="2" id="KW-1185">Reference proteome</keyword>
<dbReference type="EMBL" id="AOMF01000099">
    <property type="protein sequence ID" value="EMA56030.1"/>
    <property type="molecule type" value="Genomic_DNA"/>
</dbReference>
<proteinExistence type="predicted"/>
<reference evidence="1 2" key="1">
    <citation type="journal article" date="2014" name="PLoS Genet.">
        <title>Phylogenetically driven sequencing of extremely halophilic archaea reveals strategies for static and dynamic osmo-response.</title>
        <authorList>
            <person name="Becker E.A."/>
            <person name="Seitzer P.M."/>
            <person name="Tritt A."/>
            <person name="Larsen D."/>
            <person name="Krusor M."/>
            <person name="Yao A.I."/>
            <person name="Wu D."/>
            <person name="Madern D."/>
            <person name="Eisen J.A."/>
            <person name="Darling A.E."/>
            <person name="Facciotti M.T."/>
        </authorList>
    </citation>
    <scope>NUCLEOTIDE SEQUENCE [LARGE SCALE GENOMIC DNA]</scope>
    <source>
        <strain evidence="1 2">JCM 13552</strain>
    </source>
</reference>
<evidence type="ECO:0000313" key="1">
    <source>
        <dbReference type="EMBL" id="EMA56030.1"/>
    </source>
</evidence>
<name>M0NHC5_9EURY</name>
<gene>
    <name evidence="1" type="ORF">C451_04491</name>
</gene>
<comment type="caution">
    <text evidence="1">The sequence shown here is derived from an EMBL/GenBank/DDBJ whole genome shotgun (WGS) entry which is preliminary data.</text>
</comment>